<evidence type="ECO:0000313" key="1">
    <source>
        <dbReference type="EMBL" id="RPA24276.1"/>
    </source>
</evidence>
<dbReference type="EMBL" id="RKJW01000002">
    <property type="protein sequence ID" value="RPA24276.1"/>
    <property type="molecule type" value="Genomic_DNA"/>
</dbReference>
<accession>A0AAX1X0U7</accession>
<organism evidence="1 2">
    <name type="scientific">Burkholderia mallei</name>
    <name type="common">Pseudomonas mallei</name>
    <dbReference type="NCBI Taxonomy" id="13373"/>
    <lineage>
        <taxon>Bacteria</taxon>
        <taxon>Pseudomonadati</taxon>
        <taxon>Pseudomonadota</taxon>
        <taxon>Betaproteobacteria</taxon>
        <taxon>Burkholderiales</taxon>
        <taxon>Burkholderiaceae</taxon>
        <taxon>Burkholderia</taxon>
        <taxon>pseudomallei group</taxon>
    </lineage>
</organism>
<comment type="caution">
    <text evidence="1">The sequence shown here is derived from an EMBL/GenBank/DDBJ whole genome shotgun (WGS) entry which is preliminary data.</text>
</comment>
<dbReference type="AlphaFoldDB" id="A0AAX1X0U7"/>
<gene>
    <name evidence="1" type="ORF">EGT70_14020</name>
</gene>
<reference evidence="2" key="1">
    <citation type="submission" date="2018-10" db="EMBL/GenBank/DDBJ databases">
        <title>FDA dAtabase for Regulatory Grade micrObial Sequences (FDA-ARGOS): Supporting development and validation of Infectious Disease Dx tests.</title>
        <authorList>
            <person name="Minogue T."/>
            <person name="Wolcott M."/>
            <person name="Wasieloski L."/>
            <person name="Aguilar W."/>
            <person name="Moore D."/>
            <person name="Jaissle J."/>
            <person name="Tallon L."/>
            <person name="Sadzewicz L."/>
            <person name="Zhao X."/>
            <person name="Vavikolanu K."/>
            <person name="Mehta A."/>
            <person name="Aluvathingal J."/>
            <person name="Nadendla S."/>
            <person name="Yan Y."/>
            <person name="Sichtig H."/>
        </authorList>
    </citation>
    <scope>NUCLEOTIDE SEQUENCE [LARGE SCALE GENOMIC DNA]</scope>
    <source>
        <strain evidence="2">FDAARGOS_588</strain>
    </source>
</reference>
<protein>
    <submittedName>
        <fullName evidence="1">Uncharacterized protein</fullName>
    </submittedName>
</protein>
<sequence>MRPGARGRRMPRVPRALAARAPAARRLFCAPLPCATCAARAAKRAERAGGTRRPPRLGT</sequence>
<evidence type="ECO:0000313" key="2">
    <source>
        <dbReference type="Proteomes" id="UP000269379"/>
    </source>
</evidence>
<dbReference type="Proteomes" id="UP000269379">
    <property type="component" value="Chromosome 1"/>
</dbReference>
<proteinExistence type="predicted"/>
<name>A0AAX1X0U7_BURML</name>